<protein>
    <submittedName>
        <fullName evidence="2">HEAT repeat domain-containing protein</fullName>
    </submittedName>
</protein>
<comment type="caution">
    <text evidence="2">The sequence shown here is derived from an EMBL/GenBank/DDBJ whole genome shotgun (WGS) entry which is preliminary data.</text>
</comment>
<gene>
    <name evidence="2" type="ORF">WKV53_15675</name>
</gene>
<dbReference type="InterPro" id="IPR011989">
    <property type="entry name" value="ARM-like"/>
</dbReference>
<dbReference type="Gene3D" id="1.25.10.10">
    <property type="entry name" value="Leucine-rich Repeat Variant"/>
    <property type="match status" value="1"/>
</dbReference>
<accession>A0ABU9AW29</accession>
<dbReference type="RefSeq" id="WP_341405714.1">
    <property type="nucleotide sequence ID" value="NZ_JBBUKT010000006.1"/>
</dbReference>
<dbReference type="SUPFAM" id="SSF48371">
    <property type="entry name" value="ARM repeat"/>
    <property type="match status" value="1"/>
</dbReference>
<dbReference type="InterPro" id="IPR016024">
    <property type="entry name" value="ARM-type_fold"/>
</dbReference>
<name>A0ABU9AW29_9BACT</name>
<reference evidence="2 3" key="1">
    <citation type="submission" date="2024-04" db="EMBL/GenBank/DDBJ databases">
        <title>Luteolibacter sp. isolated from soil.</title>
        <authorList>
            <person name="An J."/>
        </authorList>
    </citation>
    <scope>NUCLEOTIDE SEQUENCE [LARGE SCALE GENOMIC DNA]</scope>
    <source>
        <strain evidence="2 3">Y139</strain>
    </source>
</reference>
<dbReference type="Proteomes" id="UP001371305">
    <property type="component" value="Unassembled WGS sequence"/>
</dbReference>
<dbReference type="EMBL" id="JBBUKT010000006">
    <property type="protein sequence ID" value="MEK7951955.1"/>
    <property type="molecule type" value="Genomic_DNA"/>
</dbReference>
<evidence type="ECO:0000313" key="3">
    <source>
        <dbReference type="Proteomes" id="UP001371305"/>
    </source>
</evidence>
<feature type="chain" id="PRO_5045845527" evidence="1">
    <location>
        <begin position="19"/>
        <end position="595"/>
    </location>
</feature>
<organism evidence="2 3">
    <name type="scientific">Luteolibacter soli</name>
    <dbReference type="NCBI Taxonomy" id="3135280"/>
    <lineage>
        <taxon>Bacteria</taxon>
        <taxon>Pseudomonadati</taxon>
        <taxon>Verrucomicrobiota</taxon>
        <taxon>Verrucomicrobiia</taxon>
        <taxon>Verrucomicrobiales</taxon>
        <taxon>Verrucomicrobiaceae</taxon>
        <taxon>Luteolibacter</taxon>
    </lineage>
</organism>
<evidence type="ECO:0000256" key="1">
    <source>
        <dbReference type="SAM" id="SignalP"/>
    </source>
</evidence>
<dbReference type="Pfam" id="PF13646">
    <property type="entry name" value="HEAT_2"/>
    <property type="match status" value="1"/>
</dbReference>
<proteinExistence type="predicted"/>
<feature type="signal peptide" evidence="1">
    <location>
        <begin position="1"/>
        <end position="18"/>
    </location>
</feature>
<keyword evidence="3" id="KW-1185">Reference proteome</keyword>
<sequence length="595" mass="64937">MGSRWLLLFLIGTSLAAAEPDLAALIAKIESTASSGEGMNAAEQTLAHHIAEHKTAAADQLIPLLKSENEDVRQLAGYCVLELPPGSLLERHLPELIEACRKDRGWLPNAIADIDADAAVEFLAADFRRKPETGAQIDHALIQAAPRSVPHVLKEFGQATEEEEDFLDGISKLWFAMGDKAADAVKPLLEMTLDESLPQFRRERAIGYLGDIGPAAKTSFPSLKEAAVNQPEWFGTAVNAALSKSRTSEAASGLLLNAVAEARKEGEIYVFGSLAELGKEAEAVGDELAGLLDDRDTNVRLGACSALAATGRLDLWPQLARALKDPDWRVSYCACIGLAEWKAKGALPSLEQVKKGHWYPRVAHAADYAMVVINGGSASKEQMEWLGSFPEDHPLTVGSYCPKLTYLASEEVEKLGIEEPEEIRWNVEPTEEQDIPTFKGLYPAEFKAISEVIENQKRETWDFCCRLRRRLERDRGTLLGFTAGEWVGGLFTVTADGKAELILDENIENLLEWNGRYVVLSGMSHMGINEGMVHEVMNEQGKWGVRPLYALPGCPSDSGVLEDGRLFVNTQGGGVIIGKDGKFEFAGSYKSSSSE</sequence>
<evidence type="ECO:0000313" key="2">
    <source>
        <dbReference type="EMBL" id="MEK7951955.1"/>
    </source>
</evidence>
<keyword evidence="1" id="KW-0732">Signal</keyword>